<organism evidence="1 2">
    <name type="scientific">Pegethrix bostrychoides GSE-TBD4-15B</name>
    <dbReference type="NCBI Taxonomy" id="2839662"/>
    <lineage>
        <taxon>Bacteria</taxon>
        <taxon>Bacillati</taxon>
        <taxon>Cyanobacteriota</taxon>
        <taxon>Cyanophyceae</taxon>
        <taxon>Oculatellales</taxon>
        <taxon>Oculatellaceae</taxon>
        <taxon>Pegethrix</taxon>
    </lineage>
</organism>
<dbReference type="Proteomes" id="UP000707356">
    <property type="component" value="Unassembled WGS sequence"/>
</dbReference>
<evidence type="ECO:0000313" key="1">
    <source>
        <dbReference type="EMBL" id="MBW4468084.1"/>
    </source>
</evidence>
<dbReference type="AlphaFoldDB" id="A0A951PGA7"/>
<proteinExistence type="predicted"/>
<gene>
    <name evidence="1" type="ORF">KME07_21880</name>
</gene>
<reference evidence="1" key="2">
    <citation type="journal article" date="2022" name="Microbiol. Resour. Announc.">
        <title>Metagenome Sequencing to Explore Phylogenomics of Terrestrial Cyanobacteria.</title>
        <authorList>
            <person name="Ward R.D."/>
            <person name="Stajich J.E."/>
            <person name="Johansen J.R."/>
            <person name="Huntemann M."/>
            <person name="Clum A."/>
            <person name="Foster B."/>
            <person name="Foster B."/>
            <person name="Roux S."/>
            <person name="Palaniappan K."/>
            <person name="Varghese N."/>
            <person name="Mukherjee S."/>
            <person name="Reddy T.B.K."/>
            <person name="Daum C."/>
            <person name="Copeland A."/>
            <person name="Chen I.A."/>
            <person name="Ivanova N.N."/>
            <person name="Kyrpides N.C."/>
            <person name="Shapiro N."/>
            <person name="Eloe-Fadrosh E.A."/>
            <person name="Pietrasiak N."/>
        </authorList>
    </citation>
    <scope>NUCLEOTIDE SEQUENCE</scope>
    <source>
        <strain evidence="1">GSE-TBD4-15B</strain>
    </source>
</reference>
<protein>
    <submittedName>
        <fullName evidence="1">Uncharacterized protein</fullName>
    </submittedName>
</protein>
<dbReference type="EMBL" id="JAHHHV010000084">
    <property type="protein sequence ID" value="MBW4468084.1"/>
    <property type="molecule type" value="Genomic_DNA"/>
</dbReference>
<comment type="caution">
    <text evidence="1">The sequence shown here is derived from an EMBL/GenBank/DDBJ whole genome shotgun (WGS) entry which is preliminary data.</text>
</comment>
<accession>A0A951PGA7</accession>
<name>A0A951PGA7_9CYAN</name>
<reference evidence="1" key="1">
    <citation type="submission" date="2021-05" db="EMBL/GenBank/DDBJ databases">
        <authorList>
            <person name="Pietrasiak N."/>
            <person name="Ward R."/>
            <person name="Stajich J.E."/>
            <person name="Kurbessoian T."/>
        </authorList>
    </citation>
    <scope>NUCLEOTIDE SEQUENCE</scope>
    <source>
        <strain evidence="1">GSE-TBD4-15B</strain>
    </source>
</reference>
<evidence type="ECO:0000313" key="2">
    <source>
        <dbReference type="Proteomes" id="UP000707356"/>
    </source>
</evidence>
<sequence>MPHSPDHAAKEPSFLAENQSVASMISHLHRYFDNTYSHYKTEKSAMISSLHGQLPPDEQQQMQADLHKLEAEIAIFGALSDALSVADRLLHARTVINELGLNCEVYKPHPQADHGAKA</sequence>